<dbReference type="NCBIfam" id="TIGR01297">
    <property type="entry name" value="CDF"/>
    <property type="match status" value="1"/>
</dbReference>
<feature type="region of interest" description="Disordered" evidence="7">
    <location>
        <begin position="307"/>
        <end position="332"/>
    </location>
</feature>
<dbReference type="SUPFAM" id="SSF160240">
    <property type="entry name" value="Cation efflux protein cytoplasmic domain-like"/>
    <property type="match status" value="1"/>
</dbReference>
<evidence type="ECO:0000313" key="11">
    <source>
        <dbReference type="EMBL" id="CAA9540106.1"/>
    </source>
</evidence>
<feature type="transmembrane region" description="Helical" evidence="8">
    <location>
        <begin position="197"/>
        <end position="214"/>
    </location>
</feature>
<keyword evidence="5 8" id="KW-1133">Transmembrane helix</keyword>
<dbReference type="GO" id="GO:0006882">
    <property type="term" value="P:intracellular zinc ion homeostasis"/>
    <property type="evidence" value="ECO:0007669"/>
    <property type="project" value="TreeGrafter"/>
</dbReference>
<proteinExistence type="inferred from homology"/>
<dbReference type="GO" id="GO:0015341">
    <property type="term" value="F:zinc efflux antiporter activity"/>
    <property type="evidence" value="ECO:0007669"/>
    <property type="project" value="TreeGrafter"/>
</dbReference>
<feature type="compositionally biased region" description="Basic and acidic residues" evidence="7">
    <location>
        <begin position="322"/>
        <end position="332"/>
    </location>
</feature>
<feature type="transmembrane region" description="Helical" evidence="8">
    <location>
        <begin position="171"/>
        <end position="191"/>
    </location>
</feature>
<feature type="domain" description="Cation efflux protein transmembrane" evidence="9">
    <location>
        <begin position="29"/>
        <end position="221"/>
    </location>
</feature>
<dbReference type="Pfam" id="PF01545">
    <property type="entry name" value="Cation_efflux"/>
    <property type="match status" value="1"/>
</dbReference>
<dbReference type="PANTHER" id="PTHR43840">
    <property type="entry name" value="MITOCHONDRIAL METAL TRANSPORTER 1-RELATED"/>
    <property type="match status" value="1"/>
</dbReference>
<feature type="transmembrane region" description="Helical" evidence="8">
    <location>
        <begin position="100"/>
        <end position="122"/>
    </location>
</feature>
<dbReference type="InterPro" id="IPR002524">
    <property type="entry name" value="Cation_efflux"/>
</dbReference>
<gene>
    <name evidence="11" type="ORF">AVDCRST_MAG43-50</name>
</gene>
<evidence type="ECO:0000256" key="8">
    <source>
        <dbReference type="SAM" id="Phobius"/>
    </source>
</evidence>
<dbReference type="AlphaFoldDB" id="A0A6J4U521"/>
<dbReference type="PANTHER" id="PTHR43840:SF15">
    <property type="entry name" value="MITOCHONDRIAL METAL TRANSPORTER 1-RELATED"/>
    <property type="match status" value="1"/>
</dbReference>
<evidence type="ECO:0000256" key="3">
    <source>
        <dbReference type="ARBA" id="ARBA00022448"/>
    </source>
</evidence>
<feature type="transmembrane region" description="Helical" evidence="8">
    <location>
        <begin position="134"/>
        <end position="150"/>
    </location>
</feature>
<dbReference type="Gene3D" id="3.30.70.1350">
    <property type="entry name" value="Cation efflux protein, cytoplasmic domain"/>
    <property type="match status" value="1"/>
</dbReference>
<evidence type="ECO:0000256" key="7">
    <source>
        <dbReference type="SAM" id="MobiDB-lite"/>
    </source>
</evidence>
<protein>
    <submittedName>
        <fullName evidence="11">Cobalt-zinc-cadmium resistance protein</fullName>
    </submittedName>
</protein>
<dbReference type="GO" id="GO:0015093">
    <property type="term" value="F:ferrous iron transmembrane transporter activity"/>
    <property type="evidence" value="ECO:0007669"/>
    <property type="project" value="TreeGrafter"/>
</dbReference>
<dbReference type="InterPro" id="IPR027469">
    <property type="entry name" value="Cation_efflux_TMD_sf"/>
</dbReference>
<keyword evidence="4 8" id="KW-0812">Transmembrane</keyword>
<evidence type="ECO:0000256" key="1">
    <source>
        <dbReference type="ARBA" id="ARBA00004141"/>
    </source>
</evidence>
<dbReference type="InterPro" id="IPR050291">
    <property type="entry name" value="CDF_Transporter"/>
</dbReference>
<evidence type="ECO:0000259" key="10">
    <source>
        <dbReference type="Pfam" id="PF16916"/>
    </source>
</evidence>
<evidence type="ECO:0000256" key="4">
    <source>
        <dbReference type="ARBA" id="ARBA00022692"/>
    </source>
</evidence>
<organism evidence="11">
    <name type="scientific">uncultured Thermomicrobiales bacterium</name>
    <dbReference type="NCBI Taxonomy" id="1645740"/>
    <lineage>
        <taxon>Bacteria</taxon>
        <taxon>Pseudomonadati</taxon>
        <taxon>Thermomicrobiota</taxon>
        <taxon>Thermomicrobia</taxon>
        <taxon>Thermomicrobiales</taxon>
        <taxon>environmental samples</taxon>
    </lineage>
</organism>
<dbReference type="InterPro" id="IPR036837">
    <property type="entry name" value="Cation_efflux_CTD_sf"/>
</dbReference>
<evidence type="ECO:0000259" key="9">
    <source>
        <dbReference type="Pfam" id="PF01545"/>
    </source>
</evidence>
<feature type="domain" description="Cation efflux protein cytoplasmic" evidence="10">
    <location>
        <begin position="233"/>
        <end position="301"/>
    </location>
</feature>
<dbReference type="SUPFAM" id="SSF161111">
    <property type="entry name" value="Cation efflux protein transmembrane domain-like"/>
    <property type="match status" value="1"/>
</dbReference>
<evidence type="ECO:0000256" key="2">
    <source>
        <dbReference type="ARBA" id="ARBA00008114"/>
    </source>
</evidence>
<dbReference type="GO" id="GO:0005886">
    <property type="term" value="C:plasma membrane"/>
    <property type="evidence" value="ECO:0007669"/>
    <property type="project" value="TreeGrafter"/>
</dbReference>
<keyword evidence="3" id="KW-0813">Transport</keyword>
<dbReference type="EMBL" id="CADCWI010000005">
    <property type="protein sequence ID" value="CAA9540106.1"/>
    <property type="molecule type" value="Genomic_DNA"/>
</dbReference>
<dbReference type="Gene3D" id="1.20.1510.10">
    <property type="entry name" value="Cation efflux protein transmembrane domain"/>
    <property type="match status" value="1"/>
</dbReference>
<comment type="similarity">
    <text evidence="2">Belongs to the cation diffusion facilitator (CDF) transporter (TC 2.A.4) family.</text>
</comment>
<evidence type="ECO:0000256" key="6">
    <source>
        <dbReference type="ARBA" id="ARBA00023136"/>
    </source>
</evidence>
<feature type="transmembrane region" description="Helical" evidence="8">
    <location>
        <begin position="28"/>
        <end position="49"/>
    </location>
</feature>
<name>A0A6J4U521_9BACT</name>
<sequence>MREHDATHSTAVAHEPVRVERTREIRRVLLIVLGLNVVVAIAKLGYGLWTGSVAMSADGAQSLLDGMSNVIGLVSIAVAARPPDEEHHYGHDRYETLASLVIAMMMAVSVIEIVQGAVGRLIAGNAPRVDSGSFAVLAGTISINLAVTIWEGRKGRELTSDFLVADAKHTLSDVAVSLGVVVGLLGVRAGFGRADALVSLAIASIIVWTAWTILRDASLVLTDATNTNPRVLMEAILDTRGVKTAHKLRARSMGGRMLVEVDITVDPLLRVDQAHDVATNVEKSVQSVAGRYAQAIVHVEPAVAPHTRPDSLFGDVRRHRREPGSRVEGEDQ</sequence>
<dbReference type="Pfam" id="PF16916">
    <property type="entry name" value="ZT_dimer"/>
    <property type="match status" value="1"/>
</dbReference>
<accession>A0A6J4U521</accession>
<dbReference type="GO" id="GO:0015086">
    <property type="term" value="F:cadmium ion transmembrane transporter activity"/>
    <property type="evidence" value="ECO:0007669"/>
    <property type="project" value="TreeGrafter"/>
</dbReference>
<evidence type="ECO:0000256" key="5">
    <source>
        <dbReference type="ARBA" id="ARBA00022989"/>
    </source>
</evidence>
<comment type="subcellular location">
    <subcellularLocation>
        <location evidence="1">Membrane</location>
        <topology evidence="1">Multi-pass membrane protein</topology>
    </subcellularLocation>
</comment>
<dbReference type="InterPro" id="IPR058533">
    <property type="entry name" value="Cation_efflux_TM"/>
</dbReference>
<dbReference type="InterPro" id="IPR027470">
    <property type="entry name" value="Cation_efflux_CTD"/>
</dbReference>
<reference evidence="11" key="1">
    <citation type="submission" date="2020-02" db="EMBL/GenBank/DDBJ databases">
        <authorList>
            <person name="Meier V. D."/>
        </authorList>
    </citation>
    <scope>NUCLEOTIDE SEQUENCE</scope>
    <source>
        <strain evidence="11">AVDCRST_MAG43</strain>
    </source>
</reference>
<keyword evidence="6 8" id="KW-0472">Membrane</keyword>